<evidence type="ECO:0000313" key="5">
    <source>
        <dbReference type="Proteomes" id="UP000253153"/>
    </source>
</evidence>
<keyword evidence="1" id="KW-0863">Zinc-finger</keyword>
<organism evidence="4 5">
    <name type="scientific">Fusarium coffeatum</name>
    <dbReference type="NCBI Taxonomy" id="231269"/>
    <lineage>
        <taxon>Eukaryota</taxon>
        <taxon>Fungi</taxon>
        <taxon>Dikarya</taxon>
        <taxon>Ascomycota</taxon>
        <taxon>Pezizomycotina</taxon>
        <taxon>Sordariomycetes</taxon>
        <taxon>Hypocreomycetidae</taxon>
        <taxon>Hypocreales</taxon>
        <taxon>Nectriaceae</taxon>
        <taxon>Fusarium</taxon>
        <taxon>Fusarium incarnatum-equiseti species complex</taxon>
    </lineage>
</organism>
<sequence length="182" mass="20038">MIPSVEETLAESRNFFLPRAPTNANADANLIHRTKLLQDAYALRQLAQSRDIDEFLNNPSPIDEATIDFADDLTSALGDALRATPLVTDTDTPKRPSRRPKRLSRQSTTNSASSVGGSSTRRKSKRCYLCGVADSPRWQESGFGSRVFCNVCGLLHSKRVVRKHLLQSSRGDTASTTDSAWS</sequence>
<dbReference type="SUPFAM" id="SSF57716">
    <property type="entry name" value="Glucocorticoid receptor-like (DNA-binding domain)"/>
    <property type="match status" value="1"/>
</dbReference>
<dbReference type="InterPro" id="IPR013088">
    <property type="entry name" value="Znf_NHR/GATA"/>
</dbReference>
<keyword evidence="1" id="KW-0862">Zinc</keyword>
<comment type="caution">
    <text evidence="4">The sequence shown here is derived from an EMBL/GenBank/DDBJ whole genome shotgun (WGS) entry which is preliminary data.</text>
</comment>
<feature type="compositionally biased region" description="Polar residues" evidence="2">
    <location>
        <begin position="106"/>
        <end position="119"/>
    </location>
</feature>
<evidence type="ECO:0000256" key="1">
    <source>
        <dbReference type="PROSITE-ProRule" id="PRU00094"/>
    </source>
</evidence>
<dbReference type="Gene3D" id="3.30.50.10">
    <property type="entry name" value="Erythroid Transcription Factor GATA-1, subunit A"/>
    <property type="match status" value="1"/>
</dbReference>
<dbReference type="SMART" id="SM00401">
    <property type="entry name" value="ZnF_GATA"/>
    <property type="match status" value="1"/>
</dbReference>
<dbReference type="PROSITE" id="PS50114">
    <property type="entry name" value="GATA_ZN_FINGER_2"/>
    <property type="match status" value="1"/>
</dbReference>
<dbReference type="GeneID" id="41995153"/>
<dbReference type="GO" id="GO:0006355">
    <property type="term" value="P:regulation of DNA-templated transcription"/>
    <property type="evidence" value="ECO:0007669"/>
    <property type="project" value="InterPro"/>
</dbReference>
<gene>
    <name evidence="4" type="ORF">FIESC28_05712</name>
</gene>
<dbReference type="Proteomes" id="UP000253153">
    <property type="component" value="Unassembled WGS sequence"/>
</dbReference>
<protein>
    <recommendedName>
        <fullName evidence="3">GATA-type domain-containing protein</fullName>
    </recommendedName>
</protein>
<feature type="compositionally biased region" description="Basic residues" evidence="2">
    <location>
        <begin position="95"/>
        <end position="104"/>
    </location>
</feature>
<keyword evidence="1" id="KW-0479">Metal-binding</keyword>
<evidence type="ECO:0000256" key="2">
    <source>
        <dbReference type="SAM" id="MobiDB-lite"/>
    </source>
</evidence>
<feature type="region of interest" description="Disordered" evidence="2">
    <location>
        <begin position="84"/>
        <end position="120"/>
    </location>
</feature>
<dbReference type="EMBL" id="QKXC01000116">
    <property type="protein sequence ID" value="RBR19247.1"/>
    <property type="molecule type" value="Genomic_DNA"/>
</dbReference>
<evidence type="ECO:0000313" key="4">
    <source>
        <dbReference type="EMBL" id="RBR19247.1"/>
    </source>
</evidence>
<dbReference type="AlphaFoldDB" id="A0A366RQ57"/>
<dbReference type="GO" id="GO:0008270">
    <property type="term" value="F:zinc ion binding"/>
    <property type="evidence" value="ECO:0007669"/>
    <property type="project" value="UniProtKB-KW"/>
</dbReference>
<dbReference type="GO" id="GO:0043565">
    <property type="term" value="F:sequence-specific DNA binding"/>
    <property type="evidence" value="ECO:0007669"/>
    <property type="project" value="InterPro"/>
</dbReference>
<reference evidence="4 5" key="1">
    <citation type="submission" date="2018-06" db="EMBL/GenBank/DDBJ databases">
        <title>Fusarium incarnatum-equiseti species complex species 28.</title>
        <authorList>
            <person name="Gardiner D.M."/>
        </authorList>
    </citation>
    <scope>NUCLEOTIDE SEQUENCE [LARGE SCALE GENOMIC DNA]</scope>
    <source>
        <strain evidence="4 5">FIESC_28</strain>
    </source>
</reference>
<accession>A0A366RQ57</accession>
<keyword evidence="5" id="KW-1185">Reference proteome</keyword>
<dbReference type="OrthoDB" id="5092725at2759"/>
<feature type="domain" description="GATA-type" evidence="3">
    <location>
        <begin position="121"/>
        <end position="177"/>
    </location>
</feature>
<name>A0A366RQ57_9HYPO</name>
<evidence type="ECO:0000259" key="3">
    <source>
        <dbReference type="PROSITE" id="PS50114"/>
    </source>
</evidence>
<dbReference type="InterPro" id="IPR000679">
    <property type="entry name" value="Znf_GATA"/>
</dbReference>
<proteinExistence type="predicted"/>
<dbReference type="RefSeq" id="XP_031016172.1">
    <property type="nucleotide sequence ID" value="XM_031159857.1"/>
</dbReference>